<dbReference type="GO" id="GO:0010628">
    <property type="term" value="P:positive regulation of gene expression"/>
    <property type="evidence" value="ECO:0007669"/>
    <property type="project" value="TreeGrafter"/>
</dbReference>
<evidence type="ECO:0000256" key="4">
    <source>
        <dbReference type="ARBA" id="ARBA00023163"/>
    </source>
</evidence>
<dbReference type="Gene3D" id="1.10.10.10">
    <property type="entry name" value="Winged helix-like DNA-binding domain superfamily/Winged helix DNA-binding domain"/>
    <property type="match status" value="1"/>
</dbReference>
<dbReference type="InterPro" id="IPR036388">
    <property type="entry name" value="WH-like_DNA-bd_sf"/>
</dbReference>
<dbReference type="PANTHER" id="PTHR30427:SF1">
    <property type="entry name" value="TRANSCRIPTIONAL ACTIVATOR PROTEIN LYSR"/>
    <property type="match status" value="1"/>
</dbReference>
<reference evidence="8" key="1">
    <citation type="submission" date="2018-07" db="EMBL/GenBank/DDBJ databases">
        <authorList>
            <person name="Safronova V.I."/>
            <person name="Chirak E.R."/>
            <person name="Sazanova A.L."/>
        </authorList>
    </citation>
    <scope>NUCLEOTIDE SEQUENCE [LARGE SCALE GENOMIC DNA]</scope>
    <source>
        <strain evidence="8">RCAM04685</strain>
    </source>
</reference>
<dbReference type="EMBL" id="QQTP01000010">
    <property type="protein sequence ID" value="RDJ22488.1"/>
    <property type="molecule type" value="Genomic_DNA"/>
</dbReference>
<dbReference type="PROSITE" id="PS50931">
    <property type="entry name" value="HTH_LYSR"/>
    <property type="match status" value="1"/>
</dbReference>
<dbReference type="InterPro" id="IPR000847">
    <property type="entry name" value="LysR_HTH_N"/>
</dbReference>
<dbReference type="Gene3D" id="3.40.190.290">
    <property type="match status" value="1"/>
</dbReference>
<name>A0A370L2N2_9HYPH</name>
<evidence type="ECO:0000313" key="7">
    <source>
        <dbReference type="EMBL" id="RDJ22488.1"/>
    </source>
</evidence>
<keyword evidence="2" id="KW-0805">Transcription regulation</keyword>
<accession>A0A370L2N2</accession>
<dbReference type="Pfam" id="PF03466">
    <property type="entry name" value="LysR_substrate"/>
    <property type="match status" value="1"/>
</dbReference>
<dbReference type="GO" id="GO:0043565">
    <property type="term" value="F:sequence-specific DNA binding"/>
    <property type="evidence" value="ECO:0007669"/>
    <property type="project" value="TreeGrafter"/>
</dbReference>
<feature type="region of interest" description="Disordered" evidence="5">
    <location>
        <begin position="119"/>
        <end position="141"/>
    </location>
</feature>
<organism evidence="7 8">
    <name type="scientific">Bosea caraganae</name>
    <dbReference type="NCBI Taxonomy" id="2763117"/>
    <lineage>
        <taxon>Bacteria</taxon>
        <taxon>Pseudomonadati</taxon>
        <taxon>Pseudomonadota</taxon>
        <taxon>Alphaproteobacteria</taxon>
        <taxon>Hyphomicrobiales</taxon>
        <taxon>Boseaceae</taxon>
        <taxon>Bosea</taxon>
    </lineage>
</organism>
<evidence type="ECO:0000256" key="5">
    <source>
        <dbReference type="SAM" id="MobiDB-lite"/>
    </source>
</evidence>
<evidence type="ECO:0000256" key="1">
    <source>
        <dbReference type="ARBA" id="ARBA00009437"/>
    </source>
</evidence>
<dbReference type="Pfam" id="PF00126">
    <property type="entry name" value="HTH_1"/>
    <property type="match status" value="1"/>
</dbReference>
<evidence type="ECO:0000313" key="8">
    <source>
        <dbReference type="Proteomes" id="UP000255207"/>
    </source>
</evidence>
<dbReference type="GO" id="GO:0003700">
    <property type="term" value="F:DNA-binding transcription factor activity"/>
    <property type="evidence" value="ECO:0007669"/>
    <property type="project" value="InterPro"/>
</dbReference>
<feature type="compositionally biased region" description="Basic residues" evidence="5">
    <location>
        <begin position="122"/>
        <end position="141"/>
    </location>
</feature>
<dbReference type="AlphaFoldDB" id="A0A370L2N2"/>
<sequence length="446" mass="47946">MGIIAGPCCLLVSWPTPHPALSLQERVPRAFSSRLALALSENGIPFFAPMRYPFAHGGVFATAWAGSAEHRHAAGGGRAGCAARRRRRALAARLGHDRHGCDHRRDRAAADLSGGAVLHGDCRRHHTPGTGGHGRRQRPRLNPAGRRRMQLTLRQIEVFRALMRCRTVVGAARDLRIAQPTVTKTIRRVEDICAFALFDRHGGRLVPTADAHRLLGEVDLAFEQLEGALARALRISRADGGSLRLGASPSVGRVLVPLAAADLLQEHPGLSLHLDVLSVSQVMDYLLSGQGECAITLFPILHAGIRSIFIAKAAVVAVAPHGWLPSGDGLVSPSVLTDRPLVVFEPQSVHGRAVDAVLEAGGFRPTRTHVTRFAETAIGFAEAGVGVAIVDAFSALSADRAKVAVVRLDHAPLYEVYLHRQVERARSRLIQRFEGALRAQAVKLGA</sequence>
<keyword evidence="3" id="KW-0238">DNA-binding</keyword>
<evidence type="ECO:0000259" key="6">
    <source>
        <dbReference type="PROSITE" id="PS50931"/>
    </source>
</evidence>
<comment type="caution">
    <text evidence="7">The sequence shown here is derived from an EMBL/GenBank/DDBJ whole genome shotgun (WGS) entry which is preliminary data.</text>
</comment>
<keyword evidence="4" id="KW-0804">Transcription</keyword>
<feature type="domain" description="HTH lysR-type" evidence="6">
    <location>
        <begin position="151"/>
        <end position="208"/>
    </location>
</feature>
<dbReference type="SUPFAM" id="SSF46785">
    <property type="entry name" value="Winged helix' DNA-binding domain"/>
    <property type="match status" value="1"/>
</dbReference>
<dbReference type="Proteomes" id="UP000255207">
    <property type="component" value="Unassembled WGS sequence"/>
</dbReference>
<dbReference type="InterPro" id="IPR005119">
    <property type="entry name" value="LysR_subst-bd"/>
</dbReference>
<protein>
    <submittedName>
        <fullName evidence="7">LysR family transcriptional regulator</fullName>
    </submittedName>
</protein>
<dbReference type="PANTHER" id="PTHR30427">
    <property type="entry name" value="TRANSCRIPTIONAL ACTIVATOR PROTEIN LYSR"/>
    <property type="match status" value="1"/>
</dbReference>
<comment type="similarity">
    <text evidence="1">Belongs to the LysR transcriptional regulatory family.</text>
</comment>
<gene>
    <name evidence="7" type="ORF">DWE98_18780</name>
</gene>
<evidence type="ECO:0000256" key="2">
    <source>
        <dbReference type="ARBA" id="ARBA00023015"/>
    </source>
</evidence>
<proteinExistence type="inferred from homology"/>
<keyword evidence="8" id="KW-1185">Reference proteome</keyword>
<evidence type="ECO:0000256" key="3">
    <source>
        <dbReference type="ARBA" id="ARBA00023125"/>
    </source>
</evidence>
<dbReference type="SUPFAM" id="SSF53850">
    <property type="entry name" value="Periplasmic binding protein-like II"/>
    <property type="match status" value="1"/>
</dbReference>
<dbReference type="InterPro" id="IPR036390">
    <property type="entry name" value="WH_DNA-bd_sf"/>
</dbReference>